<reference evidence="1" key="1">
    <citation type="submission" date="2022-06" db="EMBL/GenBank/DDBJ databases">
        <authorList>
            <person name="Legras J.-L."/>
            <person name="Devillers H."/>
            <person name="Grondin C."/>
        </authorList>
    </citation>
    <scope>NUCLEOTIDE SEQUENCE</scope>
    <source>
        <strain evidence="1">CLIB 1444</strain>
    </source>
</reference>
<accession>A0ACA9Y1E1</accession>
<dbReference type="Proteomes" id="UP001152531">
    <property type="component" value="Unassembled WGS sequence"/>
</dbReference>
<name>A0ACA9Y1E1_9ASCO</name>
<evidence type="ECO:0000313" key="2">
    <source>
        <dbReference type="Proteomes" id="UP001152531"/>
    </source>
</evidence>
<proteinExistence type="predicted"/>
<dbReference type="EMBL" id="CALSDN010000001">
    <property type="protein sequence ID" value="CAH6718390.1"/>
    <property type="molecule type" value="Genomic_DNA"/>
</dbReference>
<evidence type="ECO:0000313" key="1">
    <source>
        <dbReference type="EMBL" id="CAH6718390.1"/>
    </source>
</evidence>
<protein>
    <submittedName>
        <fullName evidence="1">Uncharacterized protein</fullName>
    </submittedName>
</protein>
<keyword evidence="2" id="KW-1185">Reference proteome</keyword>
<organism evidence="1 2">
    <name type="scientific">[Candida] jaroonii</name>
    <dbReference type="NCBI Taxonomy" id="467808"/>
    <lineage>
        <taxon>Eukaryota</taxon>
        <taxon>Fungi</taxon>
        <taxon>Dikarya</taxon>
        <taxon>Ascomycota</taxon>
        <taxon>Saccharomycotina</taxon>
        <taxon>Pichiomycetes</taxon>
        <taxon>Debaryomycetaceae</taxon>
        <taxon>Yamadazyma</taxon>
    </lineage>
</organism>
<gene>
    <name evidence="1" type="ORF">CLIB1444_01S05666</name>
</gene>
<sequence length="175" mass="20091">MNFLAKELTDIKHKDNIPVKLPPIKSFLGALDRHKTKTLLPGPKLNLTSSPKDYNSIKTKRIRILQRQIKKKVNDLRGSFKDLEATQATILELETLLKMLNAKMKILRTQSIEIASVKYPFLSKSFIYHNDYIFVPSILIGIQQIISETENRVLAIRSSSYRISMNVINNEEPLV</sequence>
<comment type="caution">
    <text evidence="1">The sequence shown here is derived from an EMBL/GenBank/DDBJ whole genome shotgun (WGS) entry which is preliminary data.</text>
</comment>